<feature type="domain" description="ABC transporter" evidence="10">
    <location>
        <begin position="8"/>
        <end position="499"/>
    </location>
</feature>
<dbReference type="CDD" id="cd03216">
    <property type="entry name" value="ABC_Carb_Monos_I"/>
    <property type="match status" value="1"/>
</dbReference>
<dbReference type="Pfam" id="PF00005">
    <property type="entry name" value="ABC_tran"/>
    <property type="match status" value="2"/>
</dbReference>
<keyword evidence="4" id="KW-0677">Repeat</keyword>
<keyword evidence="6 9" id="KW-0067">ATP-binding</keyword>
<evidence type="ECO:0000256" key="5">
    <source>
        <dbReference type="ARBA" id="ARBA00022741"/>
    </source>
</evidence>
<keyword evidence="8 9" id="KW-0472">Membrane</keyword>
<evidence type="ECO:0000256" key="7">
    <source>
        <dbReference type="ARBA" id="ARBA00022967"/>
    </source>
</evidence>
<dbReference type="InterPro" id="IPR003593">
    <property type="entry name" value="AAA+_ATPase"/>
</dbReference>
<comment type="function">
    <text evidence="9">Part of an ABC transporter complex involved in carbohydrate import. Could be involved in ribose, galactose and/or methyl galactoside import. Responsible for energy coupling to the transport system.</text>
</comment>
<keyword evidence="5 9" id="KW-0547">Nucleotide-binding</keyword>
<evidence type="ECO:0000256" key="4">
    <source>
        <dbReference type="ARBA" id="ARBA00022737"/>
    </source>
</evidence>
<evidence type="ECO:0000313" key="11">
    <source>
        <dbReference type="EMBL" id="REI40942.1"/>
    </source>
</evidence>
<evidence type="ECO:0000256" key="8">
    <source>
        <dbReference type="ARBA" id="ARBA00023136"/>
    </source>
</evidence>
<dbReference type="GO" id="GO:0005524">
    <property type="term" value="F:ATP binding"/>
    <property type="evidence" value="ECO:0007669"/>
    <property type="project" value="UniProtKB-KW"/>
</dbReference>
<gene>
    <name evidence="11" type="ORF">DYH56_08925</name>
</gene>
<comment type="subcellular location">
    <subcellularLocation>
        <location evidence="9">Cell membrane</location>
        <topology evidence="9">Peripheral membrane protein</topology>
    </subcellularLocation>
</comment>
<evidence type="ECO:0000256" key="1">
    <source>
        <dbReference type="ARBA" id="ARBA00022448"/>
    </source>
</evidence>
<evidence type="ECO:0000313" key="12">
    <source>
        <dbReference type="Proteomes" id="UP000263486"/>
    </source>
</evidence>
<dbReference type="InterPro" id="IPR027417">
    <property type="entry name" value="P-loop_NTPase"/>
</dbReference>
<evidence type="ECO:0000256" key="2">
    <source>
        <dbReference type="ARBA" id="ARBA00022475"/>
    </source>
</evidence>
<protein>
    <recommendedName>
        <fullName evidence="9">Ribose/galactose/methyl galactoside import ATP-binding protein</fullName>
        <ecNumber evidence="9">7.5.2.11</ecNumber>
    </recommendedName>
</protein>
<keyword evidence="3 9" id="KW-0762">Sugar transport</keyword>
<dbReference type="Gene3D" id="3.40.50.300">
    <property type="entry name" value="P-loop containing nucleotide triphosphate hydrolases"/>
    <property type="match status" value="2"/>
</dbReference>
<dbReference type="PROSITE" id="PS50893">
    <property type="entry name" value="ABC_TRANSPORTER_2"/>
    <property type="match status" value="1"/>
</dbReference>
<dbReference type="EMBL" id="QUAJ01000014">
    <property type="protein sequence ID" value="REI40942.1"/>
    <property type="molecule type" value="Genomic_DNA"/>
</dbReference>
<reference evidence="11 12" key="1">
    <citation type="submission" date="2018-08" db="EMBL/GenBank/DDBJ databases">
        <title>Draft genome sequence of Psychrilyobacter sp. strain SD5 isolated from Black Sea water.</title>
        <authorList>
            <person name="Yadav S."/>
            <person name="Villanueva L."/>
            <person name="Damste J.S.S."/>
        </authorList>
    </citation>
    <scope>NUCLEOTIDE SEQUENCE [LARGE SCALE GENOMIC DNA]</scope>
    <source>
        <strain evidence="11 12">SD5</strain>
    </source>
</reference>
<organism evidence="11 12">
    <name type="scientific">Psychrilyobacter piezotolerans</name>
    <dbReference type="NCBI Taxonomy" id="2293438"/>
    <lineage>
        <taxon>Bacteria</taxon>
        <taxon>Fusobacteriati</taxon>
        <taxon>Fusobacteriota</taxon>
        <taxon>Fusobacteriia</taxon>
        <taxon>Fusobacteriales</taxon>
        <taxon>Fusobacteriaceae</taxon>
        <taxon>Psychrilyobacter</taxon>
    </lineage>
</organism>
<evidence type="ECO:0000256" key="3">
    <source>
        <dbReference type="ARBA" id="ARBA00022597"/>
    </source>
</evidence>
<dbReference type="PROSITE" id="PS00211">
    <property type="entry name" value="ABC_TRANSPORTER_1"/>
    <property type="match status" value="1"/>
</dbReference>
<dbReference type="InterPro" id="IPR050107">
    <property type="entry name" value="ABC_carbohydrate_import_ATPase"/>
</dbReference>
<proteinExistence type="inferred from homology"/>
<dbReference type="EC" id="7.5.2.11" evidence="9"/>
<sequence length="517" mass="58148">MEVNEYILEMDKIVKKFPGVMALKGVNLKVKTGEIHALMGENGAGKSTIMKCIIGIHRQTSGEIIFNGKKMKNYDTETALKSGISMIHQELSPILYRSIMENIWLGREPKNKFGLIDHKTMYKNTVEVLKMINLDINPKTLMKDLSVAKIQMIEIAKAISYDARLIIMDEPTSALTDREIDQLFKIIFKLKSEGRSIIYTSHKLDEIFKIADTITVFRDGNYIGSKPSKDMSMDEMIKMMVGRDIDELFPKTPSEISGTKLEVKNLSDGNHFENISFNLKKGEILGFAGLIGAGRTEVMEALFGVRSIIDGEILIDNKKIKIDSSSTAVKNKMALLTEDRRETGIFPMLSVKDNMTIVNIDDYIKTNKLINYKKMKEDGEKYISALGIKTPSLNHKIGNLSGGNQQKVLIARWLLTDPDILILDEPTRGIDVGAKSEIHRLISKLACEGKSVIMISSELPEILGMADRVVVMHEGKITGILDNDEMLTQEKLMEYATNKKNNHRNVMDEEELELALI</sequence>
<keyword evidence="7 9" id="KW-1278">Translocase</keyword>
<keyword evidence="12" id="KW-1185">Reference proteome</keyword>
<keyword evidence="2 9" id="KW-1003">Cell membrane</keyword>
<dbReference type="PANTHER" id="PTHR43790">
    <property type="entry name" value="CARBOHYDRATE TRANSPORT ATP-BINDING PROTEIN MG119-RELATED"/>
    <property type="match status" value="1"/>
</dbReference>
<comment type="similarity">
    <text evidence="9">Belongs to the ABC transporter superfamily.</text>
</comment>
<dbReference type="SUPFAM" id="SSF52540">
    <property type="entry name" value="P-loop containing nucleoside triphosphate hydrolases"/>
    <property type="match status" value="2"/>
</dbReference>
<dbReference type="PANTHER" id="PTHR43790:SF7">
    <property type="entry name" value="GALACTOSE_METHYL GALACTOSIDE IMPORT ATP-BINDING PROTEIN MGLA"/>
    <property type="match status" value="1"/>
</dbReference>
<dbReference type="InterPro" id="IPR017871">
    <property type="entry name" value="ABC_transporter-like_CS"/>
</dbReference>
<comment type="catalytic activity">
    <reaction evidence="9">
        <text>D-galactose(out) + ATP + H2O = D-galactose(in) + ADP + phosphate + H(+)</text>
        <dbReference type="Rhea" id="RHEA:60156"/>
        <dbReference type="ChEBI" id="CHEBI:4139"/>
        <dbReference type="ChEBI" id="CHEBI:15377"/>
        <dbReference type="ChEBI" id="CHEBI:15378"/>
        <dbReference type="ChEBI" id="CHEBI:30616"/>
        <dbReference type="ChEBI" id="CHEBI:43474"/>
        <dbReference type="ChEBI" id="CHEBI:456216"/>
        <dbReference type="EC" id="7.5.2.11"/>
    </reaction>
</comment>
<accession>A0ABX9KGC1</accession>
<comment type="caution">
    <text evidence="11">The sequence shown here is derived from an EMBL/GenBank/DDBJ whole genome shotgun (WGS) entry which is preliminary data.</text>
</comment>
<keyword evidence="1 9" id="KW-0813">Transport</keyword>
<dbReference type="Proteomes" id="UP000263486">
    <property type="component" value="Unassembled WGS sequence"/>
</dbReference>
<dbReference type="SMART" id="SM00382">
    <property type="entry name" value="AAA"/>
    <property type="match status" value="2"/>
</dbReference>
<evidence type="ECO:0000256" key="6">
    <source>
        <dbReference type="ARBA" id="ARBA00022840"/>
    </source>
</evidence>
<dbReference type="CDD" id="cd03215">
    <property type="entry name" value="ABC_Carb_Monos_II"/>
    <property type="match status" value="1"/>
</dbReference>
<dbReference type="InterPro" id="IPR003439">
    <property type="entry name" value="ABC_transporter-like_ATP-bd"/>
</dbReference>
<name>A0ABX9KGC1_9FUSO</name>
<evidence type="ECO:0000259" key="10">
    <source>
        <dbReference type="PROSITE" id="PS50893"/>
    </source>
</evidence>
<dbReference type="RefSeq" id="WP_114642500.1">
    <property type="nucleotide sequence ID" value="NZ_JAACIO010000010.1"/>
</dbReference>
<evidence type="ECO:0000256" key="9">
    <source>
        <dbReference type="RuleBase" id="RU367029"/>
    </source>
</evidence>